<keyword evidence="2" id="KW-1185">Reference proteome</keyword>
<protein>
    <submittedName>
        <fullName evidence="1">Uncharacterized protein</fullName>
    </submittedName>
</protein>
<dbReference type="Proteomes" id="UP000798662">
    <property type="component" value="Chromosome 2"/>
</dbReference>
<proteinExistence type="predicted"/>
<evidence type="ECO:0000313" key="1">
    <source>
        <dbReference type="EMBL" id="KAK1863662.1"/>
    </source>
</evidence>
<name>A0ACC3C0H3_PYRYE</name>
<comment type="caution">
    <text evidence="1">The sequence shown here is derived from an EMBL/GenBank/DDBJ whole genome shotgun (WGS) entry which is preliminary data.</text>
</comment>
<dbReference type="EMBL" id="CM020619">
    <property type="protein sequence ID" value="KAK1863662.1"/>
    <property type="molecule type" value="Genomic_DNA"/>
</dbReference>
<evidence type="ECO:0000313" key="2">
    <source>
        <dbReference type="Proteomes" id="UP000798662"/>
    </source>
</evidence>
<sequence>MDGGGIAAAINAIDSALRRCVSVPIRSEAALDGHPERALCGASTTAATWMSAFSPFALALPPITPSAVVAAPGGVPSAALHGVDRAVTVDRVWKMMRAGAPGEREGGGGDETGDAMAGVCPFLSSSLVRTAPLPSSLGGCPVRSPVAAFHPPTTPPRVASLGPVVVASSQMYVPTIVDESTVAGLTLWDVSVDKVHPPEMRGGGPVGGHHTRWGRFVYDLSSGVLLTASSHDGGGSVYFNTFREGGEDSTWTSSTVIYERPKKVGAPPLTLPRMSTVWHKGGGTDAPVPPPDSTPTMVSVVAAAAAATPDGRPSGARSPLDAFRAAVMAQVGTYGVGTFIVAEPPNVAAATDLGVLSLSARVEESSAAVVARLQTALLSSSVVSASALRVGTARGCSGGNRGNGGGAVDDDDDGGGGGSGGSGGSVGVGVGAGGDGGAAGGAGGAGTPAATAGSVHRLVRRPKERIRLDDVADEATRRRVVRNRESARRSNERRRLARLAARASGAASAAAATTPALVGGAPADAGASGGDG</sequence>
<accession>A0ACC3C0H3</accession>
<organism evidence="1 2">
    <name type="scientific">Pyropia yezoensis</name>
    <name type="common">Susabi-nori</name>
    <name type="synonym">Porphyra yezoensis</name>
    <dbReference type="NCBI Taxonomy" id="2788"/>
    <lineage>
        <taxon>Eukaryota</taxon>
        <taxon>Rhodophyta</taxon>
        <taxon>Bangiophyceae</taxon>
        <taxon>Bangiales</taxon>
        <taxon>Bangiaceae</taxon>
        <taxon>Pyropia</taxon>
    </lineage>
</organism>
<gene>
    <name evidence="1" type="ORF">I4F81_006216</name>
</gene>
<reference evidence="1" key="1">
    <citation type="submission" date="2019-11" db="EMBL/GenBank/DDBJ databases">
        <title>Nori genome reveals adaptations in red seaweeds to the harsh intertidal environment.</title>
        <authorList>
            <person name="Wang D."/>
            <person name="Mao Y."/>
        </authorList>
    </citation>
    <scope>NUCLEOTIDE SEQUENCE</scope>
    <source>
        <tissue evidence="1">Gametophyte</tissue>
    </source>
</reference>